<accession>A0AAV3SDF5</accession>
<keyword evidence="1" id="KW-1133">Transmembrane helix</keyword>
<organism evidence="2 5">
    <name type="scientific">Halococcus dombrowskii</name>
    <dbReference type="NCBI Taxonomy" id="179637"/>
    <lineage>
        <taxon>Archaea</taxon>
        <taxon>Methanobacteriati</taxon>
        <taxon>Methanobacteriota</taxon>
        <taxon>Stenosarchaea group</taxon>
        <taxon>Halobacteria</taxon>
        <taxon>Halobacteriales</taxon>
        <taxon>Halococcaceae</taxon>
        <taxon>Halococcus</taxon>
    </lineage>
</organism>
<dbReference type="GeneID" id="71762017"/>
<reference evidence="2" key="1">
    <citation type="journal article" date="2014" name="Int. J. Syst. Evol. Microbiol.">
        <title>Complete genome sequence of Corynebacterium casei LMG S-19264T (=DSM 44701T), isolated from a smear-ripened cheese.</title>
        <authorList>
            <consortium name="US DOE Joint Genome Institute (JGI-PGF)"/>
            <person name="Walter F."/>
            <person name="Albersmeier A."/>
            <person name="Kalinowski J."/>
            <person name="Ruckert C."/>
        </authorList>
    </citation>
    <scope>NUCLEOTIDE SEQUENCE</scope>
    <source>
        <strain evidence="2">JCM 12289</strain>
    </source>
</reference>
<keyword evidence="1" id="KW-0472">Membrane</keyword>
<dbReference type="Pfam" id="PF23960">
    <property type="entry name" value="DUF7289"/>
    <property type="match status" value="1"/>
</dbReference>
<name>A0AAV3SDF5_HALDO</name>
<gene>
    <name evidence="2" type="ORF">GCM10008985_07100</name>
    <name evidence="3" type="ORF">MUK72_09175</name>
</gene>
<dbReference type="AlphaFoldDB" id="A0AAV3SDF5"/>
<sequence>MKETLKRRLQRFVDDERGVSPVVGFVLIFALVMIVFTLYQSSVVPAQNEEVEFEHAQAIEGQMSVLNDEITDTVTSGRARSVTLDTGVQYPSRAFAINPGATVGDLSVVDPKQGVTIDLDGDGYYSGGRSFETAFVSYQPSYNLLQEETRFTSENGMLVKDYSTSENTGLAAGGVMFPSGEKTINLVLLNGSYERSAPTASLTITPQITTETAVESIGAGKNGTLAVPTSLSKTKWNELLADRDSQLTGYTTNSDGFNTATISIDAETTVQVYKGTAGDPEASDGRSNRGLHLVNESPLQPDVSLDEDEHLNVSVRDHFGQRVSPDTPITASVTTGKGTLISTQQTANGNGTASFVYNPDTMDSGSTVSVDISLKDTSESVTFELSYPKSGGSTGNKDRKPLTIEKLSFHNDGRLSFDIPNGPDDIDGFSVRTKKDLAETNETSGEHEFEIDDPGDLEYDSDEPIQFDGQTYTFEDGPQPIRDSHAVLDKIGASNISSVDVATSYENADLIIYLHPEGSSKRPIYINVTTN</sequence>
<dbReference type="InterPro" id="IPR013783">
    <property type="entry name" value="Ig-like_fold"/>
</dbReference>
<dbReference type="Proteomes" id="UP001500962">
    <property type="component" value="Unassembled WGS sequence"/>
</dbReference>
<evidence type="ECO:0000313" key="3">
    <source>
        <dbReference type="EMBL" id="UOO94142.1"/>
    </source>
</evidence>
<feature type="transmembrane region" description="Helical" evidence="1">
    <location>
        <begin position="21"/>
        <end position="39"/>
    </location>
</feature>
<evidence type="ECO:0000256" key="1">
    <source>
        <dbReference type="SAM" id="Phobius"/>
    </source>
</evidence>
<dbReference type="Proteomes" id="UP000830542">
    <property type="component" value="Chromosome"/>
</dbReference>
<evidence type="ECO:0000313" key="4">
    <source>
        <dbReference type="Proteomes" id="UP000830542"/>
    </source>
</evidence>
<keyword evidence="4" id="KW-1185">Reference proteome</keyword>
<reference evidence="2" key="3">
    <citation type="submission" date="2023-12" db="EMBL/GenBank/DDBJ databases">
        <authorList>
            <person name="Sun Q."/>
            <person name="Inoue M."/>
        </authorList>
    </citation>
    <scope>NUCLEOTIDE SEQUENCE</scope>
    <source>
        <strain evidence="2">JCM 12289</strain>
    </source>
</reference>
<dbReference type="EMBL" id="BAAADN010000012">
    <property type="protein sequence ID" value="GAA0453918.1"/>
    <property type="molecule type" value="Genomic_DNA"/>
</dbReference>
<dbReference type="RefSeq" id="WP_244699297.1">
    <property type="nucleotide sequence ID" value="NZ_BAAADN010000012.1"/>
</dbReference>
<dbReference type="EMBL" id="CP095005">
    <property type="protein sequence ID" value="UOO94142.1"/>
    <property type="molecule type" value="Genomic_DNA"/>
</dbReference>
<dbReference type="KEGG" id="hdo:MUK72_09175"/>
<protein>
    <recommendedName>
        <fullName evidence="6">Big-1 domain-containing protein</fullName>
    </recommendedName>
</protein>
<keyword evidence="1" id="KW-0812">Transmembrane</keyword>
<evidence type="ECO:0000313" key="2">
    <source>
        <dbReference type="EMBL" id="GAA0453918.1"/>
    </source>
</evidence>
<dbReference type="InterPro" id="IPR055713">
    <property type="entry name" value="DUF7289"/>
</dbReference>
<evidence type="ECO:0008006" key="6">
    <source>
        <dbReference type="Google" id="ProtNLM"/>
    </source>
</evidence>
<dbReference type="Gene3D" id="2.60.40.10">
    <property type="entry name" value="Immunoglobulins"/>
    <property type="match status" value="1"/>
</dbReference>
<reference evidence="3" key="2">
    <citation type="submission" date="2022-04" db="EMBL/GenBank/DDBJ databases">
        <title>Sequencing and genomic assembly of Halococcus dombrowskii.</title>
        <authorList>
            <person name="Lim S.W."/>
            <person name="MacLea K.S."/>
        </authorList>
    </citation>
    <scope>NUCLEOTIDE SEQUENCE</scope>
    <source>
        <strain evidence="3">H4</strain>
    </source>
</reference>
<proteinExistence type="predicted"/>
<evidence type="ECO:0000313" key="5">
    <source>
        <dbReference type="Proteomes" id="UP001500962"/>
    </source>
</evidence>